<dbReference type="InterPro" id="IPR006091">
    <property type="entry name" value="Acyl-CoA_Oxase/DH_mid-dom"/>
</dbReference>
<protein>
    <submittedName>
        <fullName evidence="10">Acyl-CoA dehydrogenase family protein</fullName>
    </submittedName>
</protein>
<keyword evidence="5 6" id="KW-0560">Oxidoreductase</keyword>
<comment type="caution">
    <text evidence="10">The sequence shown here is derived from an EMBL/GenBank/DDBJ whole genome shotgun (WGS) entry which is preliminary data.</text>
</comment>
<evidence type="ECO:0000256" key="1">
    <source>
        <dbReference type="ARBA" id="ARBA00001974"/>
    </source>
</evidence>
<feature type="domain" description="Acyl-CoA dehydrogenase/oxidase C-terminal" evidence="7">
    <location>
        <begin position="270"/>
        <end position="369"/>
    </location>
</feature>
<accession>A0ABW0ZTU2</accession>
<dbReference type="PROSITE" id="PS00072">
    <property type="entry name" value="ACYL_COA_DH_1"/>
    <property type="match status" value="1"/>
</dbReference>
<dbReference type="InterPro" id="IPR013786">
    <property type="entry name" value="AcylCoA_DH/ox_N"/>
</dbReference>
<comment type="similarity">
    <text evidence="2 6">Belongs to the acyl-CoA dehydrogenase family.</text>
</comment>
<organism evidence="10 11">
    <name type="scientific">Actinomadura rugatobispora</name>
    <dbReference type="NCBI Taxonomy" id="1994"/>
    <lineage>
        <taxon>Bacteria</taxon>
        <taxon>Bacillati</taxon>
        <taxon>Actinomycetota</taxon>
        <taxon>Actinomycetes</taxon>
        <taxon>Streptosporangiales</taxon>
        <taxon>Thermomonosporaceae</taxon>
        <taxon>Actinomadura</taxon>
    </lineage>
</organism>
<dbReference type="SUPFAM" id="SSF56645">
    <property type="entry name" value="Acyl-CoA dehydrogenase NM domain-like"/>
    <property type="match status" value="1"/>
</dbReference>
<evidence type="ECO:0000313" key="10">
    <source>
        <dbReference type="EMBL" id="MFC5745299.1"/>
    </source>
</evidence>
<dbReference type="InterPro" id="IPR052161">
    <property type="entry name" value="Mycobact_Acyl-CoA_DH"/>
</dbReference>
<evidence type="ECO:0000313" key="11">
    <source>
        <dbReference type="Proteomes" id="UP001596074"/>
    </source>
</evidence>
<proteinExistence type="inferred from homology"/>
<evidence type="ECO:0000259" key="9">
    <source>
        <dbReference type="Pfam" id="PF02771"/>
    </source>
</evidence>
<evidence type="ECO:0000256" key="2">
    <source>
        <dbReference type="ARBA" id="ARBA00009347"/>
    </source>
</evidence>
<dbReference type="PANTHER" id="PTHR43292">
    <property type="entry name" value="ACYL-COA DEHYDROGENASE"/>
    <property type="match status" value="1"/>
</dbReference>
<dbReference type="InterPro" id="IPR006089">
    <property type="entry name" value="Acyl-CoA_DH_CS"/>
</dbReference>
<evidence type="ECO:0000256" key="5">
    <source>
        <dbReference type="ARBA" id="ARBA00023002"/>
    </source>
</evidence>
<dbReference type="InterPro" id="IPR046373">
    <property type="entry name" value="Acyl-CoA_Oxase/DH_mid-dom_sf"/>
</dbReference>
<feature type="domain" description="Acyl-CoA dehydrogenase/oxidase N-terminal" evidence="9">
    <location>
        <begin position="31"/>
        <end position="122"/>
    </location>
</feature>
<dbReference type="EMBL" id="JBHSON010000007">
    <property type="protein sequence ID" value="MFC5745299.1"/>
    <property type="molecule type" value="Genomic_DNA"/>
</dbReference>
<dbReference type="SUPFAM" id="SSF47203">
    <property type="entry name" value="Acyl-CoA dehydrogenase C-terminal domain-like"/>
    <property type="match status" value="1"/>
</dbReference>
<feature type="domain" description="Acyl-CoA oxidase/dehydrogenase middle" evidence="8">
    <location>
        <begin position="127"/>
        <end position="212"/>
    </location>
</feature>
<dbReference type="RefSeq" id="WP_378280923.1">
    <property type="nucleotide sequence ID" value="NZ_JBHSON010000007.1"/>
</dbReference>
<evidence type="ECO:0000256" key="6">
    <source>
        <dbReference type="RuleBase" id="RU362125"/>
    </source>
</evidence>
<dbReference type="InterPro" id="IPR009075">
    <property type="entry name" value="AcylCo_DH/oxidase_C"/>
</dbReference>
<keyword evidence="4 6" id="KW-0274">FAD</keyword>
<comment type="cofactor">
    <cofactor evidence="1 6">
        <name>FAD</name>
        <dbReference type="ChEBI" id="CHEBI:57692"/>
    </cofactor>
</comment>
<dbReference type="Proteomes" id="UP001596074">
    <property type="component" value="Unassembled WGS sequence"/>
</dbReference>
<dbReference type="Gene3D" id="2.40.110.10">
    <property type="entry name" value="Butyryl-CoA Dehydrogenase, subunit A, domain 2"/>
    <property type="match status" value="1"/>
</dbReference>
<keyword evidence="3 6" id="KW-0285">Flavoprotein</keyword>
<dbReference type="Gene3D" id="1.10.540.10">
    <property type="entry name" value="Acyl-CoA dehydrogenase/oxidase, N-terminal domain"/>
    <property type="match status" value="1"/>
</dbReference>
<gene>
    <name evidence="10" type="ORF">ACFPZN_06745</name>
</gene>
<evidence type="ECO:0000256" key="3">
    <source>
        <dbReference type="ARBA" id="ARBA00022630"/>
    </source>
</evidence>
<dbReference type="InterPro" id="IPR037069">
    <property type="entry name" value="AcylCoA_DH/ox_N_sf"/>
</dbReference>
<reference evidence="11" key="1">
    <citation type="journal article" date="2019" name="Int. J. Syst. Evol. Microbiol.">
        <title>The Global Catalogue of Microorganisms (GCM) 10K type strain sequencing project: providing services to taxonomists for standard genome sequencing and annotation.</title>
        <authorList>
            <consortium name="The Broad Institute Genomics Platform"/>
            <consortium name="The Broad Institute Genome Sequencing Center for Infectious Disease"/>
            <person name="Wu L."/>
            <person name="Ma J."/>
        </authorList>
    </citation>
    <scope>NUCLEOTIDE SEQUENCE [LARGE SCALE GENOMIC DNA]</scope>
    <source>
        <strain evidence="11">KCTC 42087</strain>
    </source>
</reference>
<dbReference type="InterPro" id="IPR036250">
    <property type="entry name" value="AcylCo_DH-like_C"/>
</dbReference>
<sequence>MLDFDEGPAAGTAELRERVRALTARWRDTGRYEPRPDNWMRGFDPEFSAALAAAGLIGLTWPVEYGGAALRNVDRLAVTEELLRAGAPVAAHWMADRQIGPAVLRHGSEELRRELLPDMVAGRAVYCLGMSEPEAGSDLASVRTTATERPDGTFVLRGRKVWTTNAHRATHMYVLARTDPGERKHEGLSEFIIDMDTPGITVSPIPDIAGEHHFNEVLIDDAVVPARRIVGERGRGWSQVVEQLSFERGGPERALSSYILLAGILAGPRAADGSLDVQIGQAVARLAMLRRLAYRVARLMDNGAAPVQEAATLKLLGNTFEQDLVDLARQAHDGPLTADSLVGQALMSMPGFTIRGGAADVMLSLIARQESVA</sequence>
<dbReference type="Pfam" id="PF02770">
    <property type="entry name" value="Acyl-CoA_dh_M"/>
    <property type="match status" value="1"/>
</dbReference>
<dbReference type="PANTHER" id="PTHR43292:SF4">
    <property type="entry name" value="ACYL-COA DEHYDROGENASE FADE34"/>
    <property type="match status" value="1"/>
</dbReference>
<dbReference type="Pfam" id="PF00441">
    <property type="entry name" value="Acyl-CoA_dh_1"/>
    <property type="match status" value="1"/>
</dbReference>
<name>A0ABW0ZTU2_9ACTN</name>
<keyword evidence="11" id="KW-1185">Reference proteome</keyword>
<evidence type="ECO:0000259" key="8">
    <source>
        <dbReference type="Pfam" id="PF02770"/>
    </source>
</evidence>
<evidence type="ECO:0000256" key="4">
    <source>
        <dbReference type="ARBA" id="ARBA00022827"/>
    </source>
</evidence>
<dbReference type="Gene3D" id="1.20.140.10">
    <property type="entry name" value="Butyryl-CoA Dehydrogenase, subunit A, domain 3"/>
    <property type="match status" value="1"/>
</dbReference>
<dbReference type="InterPro" id="IPR009100">
    <property type="entry name" value="AcylCoA_DH/oxidase_NM_dom_sf"/>
</dbReference>
<dbReference type="Pfam" id="PF02771">
    <property type="entry name" value="Acyl-CoA_dh_N"/>
    <property type="match status" value="1"/>
</dbReference>
<evidence type="ECO:0000259" key="7">
    <source>
        <dbReference type="Pfam" id="PF00441"/>
    </source>
</evidence>